<dbReference type="GO" id="GO:0006457">
    <property type="term" value="P:protein folding"/>
    <property type="evidence" value="ECO:0007669"/>
    <property type="project" value="InterPro"/>
</dbReference>
<dbReference type="InterPro" id="IPR020892">
    <property type="entry name" value="Cyclophilin-type_PPIase_CS"/>
</dbReference>
<dbReference type="RefSeq" id="WP_072339469.1">
    <property type="nucleotide sequence ID" value="NZ_FPKU01000001.1"/>
</dbReference>
<dbReference type="InterPro" id="IPR002130">
    <property type="entry name" value="Cyclophilin-type_PPIase_dom"/>
</dbReference>
<evidence type="ECO:0000313" key="7">
    <source>
        <dbReference type="Proteomes" id="UP000183447"/>
    </source>
</evidence>
<evidence type="ECO:0000256" key="1">
    <source>
        <dbReference type="ARBA" id="ARBA00007365"/>
    </source>
</evidence>
<dbReference type="PANTHER" id="PTHR45625">
    <property type="entry name" value="PEPTIDYL-PROLYL CIS-TRANS ISOMERASE-RELATED"/>
    <property type="match status" value="1"/>
</dbReference>
<dbReference type="SUPFAM" id="SSF50891">
    <property type="entry name" value="Cyclophilin-like"/>
    <property type="match status" value="1"/>
</dbReference>
<protein>
    <recommendedName>
        <fullName evidence="4">Peptidyl-prolyl cis-trans isomerase</fullName>
        <shortName evidence="4">PPIase</shortName>
        <ecNumber evidence="4">5.2.1.8</ecNumber>
    </recommendedName>
</protein>
<proteinExistence type="inferred from homology"/>
<accession>A0A1K2HW81</accession>
<dbReference type="EC" id="5.2.1.8" evidence="4"/>
<dbReference type="GO" id="GO:0003755">
    <property type="term" value="F:peptidyl-prolyl cis-trans isomerase activity"/>
    <property type="evidence" value="ECO:0007669"/>
    <property type="project" value="UniProtKB-UniRule"/>
</dbReference>
<dbReference type="PROSITE" id="PS50072">
    <property type="entry name" value="CSA_PPIASE_2"/>
    <property type="match status" value="1"/>
</dbReference>
<name>A0A1K2HW81_9HYPH</name>
<dbReference type="PROSITE" id="PS00170">
    <property type="entry name" value="CSA_PPIASE_1"/>
    <property type="match status" value="1"/>
</dbReference>
<feature type="domain" description="PPIase cyclophilin-type" evidence="5">
    <location>
        <begin position="45"/>
        <end position="180"/>
    </location>
</feature>
<comment type="function">
    <text evidence="4">PPIases accelerate the folding of proteins. It catalyzes the cis-trans isomerization of proline imidic peptide bonds in oligopeptides.</text>
</comment>
<dbReference type="STRING" id="665118.SAMN02983003_0962"/>
<dbReference type="EMBL" id="FPKU01000001">
    <property type="protein sequence ID" value="SFZ82246.1"/>
    <property type="molecule type" value="Genomic_DNA"/>
</dbReference>
<gene>
    <name evidence="6" type="ORF">SAMN02983003_0962</name>
</gene>
<sequence length="188" mass="19676">MTSLASRFGRRAVLVSAFAMMALGSAGLAQAQQGNPHLLIAVEGGTIDIALRPDLAPQHVERIVTLAGQGFYDGVVFHRVIADFMAQTGDPTGTGAGGSELPDLPAEFSSEPFVRGVVGAARTNDPNSANSQFFIVTADSRHLDGAYTVFGTVVSGMELVDGLEKGAPPSGMVANPDRMISARIEYRN</sequence>
<dbReference type="CDD" id="cd00317">
    <property type="entry name" value="cyclophilin"/>
    <property type="match status" value="1"/>
</dbReference>
<dbReference type="PRINTS" id="PR00153">
    <property type="entry name" value="CSAPPISMRASE"/>
</dbReference>
<comment type="catalytic activity">
    <reaction evidence="4">
        <text>[protein]-peptidylproline (omega=180) = [protein]-peptidylproline (omega=0)</text>
        <dbReference type="Rhea" id="RHEA:16237"/>
        <dbReference type="Rhea" id="RHEA-COMP:10747"/>
        <dbReference type="Rhea" id="RHEA-COMP:10748"/>
        <dbReference type="ChEBI" id="CHEBI:83833"/>
        <dbReference type="ChEBI" id="CHEBI:83834"/>
        <dbReference type="EC" id="5.2.1.8"/>
    </reaction>
</comment>
<keyword evidence="2 4" id="KW-0697">Rotamase</keyword>
<dbReference type="Gene3D" id="2.40.100.10">
    <property type="entry name" value="Cyclophilin-like"/>
    <property type="match status" value="1"/>
</dbReference>
<dbReference type="Proteomes" id="UP000183447">
    <property type="component" value="Unassembled WGS sequence"/>
</dbReference>
<feature type="signal peptide" evidence="4">
    <location>
        <begin position="1"/>
        <end position="31"/>
    </location>
</feature>
<keyword evidence="7" id="KW-1185">Reference proteome</keyword>
<dbReference type="PANTHER" id="PTHR45625:SF4">
    <property type="entry name" value="PEPTIDYLPROLYL ISOMERASE DOMAIN AND WD REPEAT-CONTAINING PROTEIN 1"/>
    <property type="match status" value="1"/>
</dbReference>
<keyword evidence="3 4" id="KW-0413">Isomerase</keyword>
<keyword evidence="4" id="KW-0732">Signal</keyword>
<evidence type="ECO:0000313" key="6">
    <source>
        <dbReference type="EMBL" id="SFZ82246.1"/>
    </source>
</evidence>
<feature type="chain" id="PRO_5011832534" description="Peptidyl-prolyl cis-trans isomerase" evidence="4">
    <location>
        <begin position="32"/>
        <end position="188"/>
    </location>
</feature>
<organism evidence="6 7">
    <name type="scientific">Devosia enhydra</name>
    <dbReference type="NCBI Taxonomy" id="665118"/>
    <lineage>
        <taxon>Bacteria</taxon>
        <taxon>Pseudomonadati</taxon>
        <taxon>Pseudomonadota</taxon>
        <taxon>Alphaproteobacteria</taxon>
        <taxon>Hyphomicrobiales</taxon>
        <taxon>Devosiaceae</taxon>
        <taxon>Devosia</taxon>
    </lineage>
</organism>
<reference evidence="6 7" key="1">
    <citation type="submission" date="2016-11" db="EMBL/GenBank/DDBJ databases">
        <authorList>
            <person name="Jaros S."/>
            <person name="Januszkiewicz K."/>
            <person name="Wedrychowicz H."/>
        </authorList>
    </citation>
    <scope>NUCLEOTIDE SEQUENCE [LARGE SCALE GENOMIC DNA]</scope>
    <source>
        <strain evidence="6 7">ATCC 23634</strain>
    </source>
</reference>
<comment type="similarity">
    <text evidence="1 4">Belongs to the cyclophilin-type PPIase family.</text>
</comment>
<evidence type="ECO:0000259" key="5">
    <source>
        <dbReference type="PROSITE" id="PS50072"/>
    </source>
</evidence>
<dbReference type="Pfam" id="PF00160">
    <property type="entry name" value="Pro_isomerase"/>
    <property type="match status" value="1"/>
</dbReference>
<dbReference type="InterPro" id="IPR029000">
    <property type="entry name" value="Cyclophilin-like_dom_sf"/>
</dbReference>
<evidence type="ECO:0000256" key="2">
    <source>
        <dbReference type="ARBA" id="ARBA00023110"/>
    </source>
</evidence>
<dbReference type="InterPro" id="IPR044666">
    <property type="entry name" value="Cyclophilin_A-like"/>
</dbReference>
<dbReference type="AlphaFoldDB" id="A0A1K2HW81"/>
<evidence type="ECO:0000256" key="4">
    <source>
        <dbReference type="RuleBase" id="RU363019"/>
    </source>
</evidence>
<dbReference type="OrthoDB" id="9807797at2"/>
<evidence type="ECO:0000256" key="3">
    <source>
        <dbReference type="ARBA" id="ARBA00023235"/>
    </source>
</evidence>